<keyword evidence="2" id="KW-1185">Reference proteome</keyword>
<accession>A0ACC0TS20</accession>
<gene>
    <name evidence="1" type="ORF">F5148DRAFT_1353968</name>
</gene>
<proteinExistence type="predicted"/>
<name>A0ACC0TS20_9AGAM</name>
<dbReference type="EMBL" id="JAGFNK010000875">
    <property type="protein sequence ID" value="KAI9437885.1"/>
    <property type="molecule type" value="Genomic_DNA"/>
</dbReference>
<sequence>MLQVNVLRNNPEWAKGKLAAKYFAQPELVDAIIALDDERKKLQAEFDNTQAKINTSSKEIGKLMGQGNKAGADNLKEEVASLKKAIDPINARMGEVEKTLHDTLVLLPNLPADIVPVGKTPEENLNKYRLIDFELGSKITGRGFPVYRGKGAKLQRALIQYFLDYNTSAGYTEYIPPFMVNEASAYGTGQLPDKEGQMYHVTEDGLYLIPTAEVPVTNIYRDTILKEEELPVKMTAYSPCFRREAGSFGKEVRGLNRVHQFEKVEVIQITHPEKSYAVLDEMVAHVEKLLQSLELPYRILRLCGGDMSFASALTYDFEVYSAAQERWLEVSSVSNFENFQANRMKCRFKDGTGKTQLAHTLNGSSLALPRIVACLLENNQAADVFTGAAGDYINTIGSKPFGHGYGWYSYMVETISGITIIADKGVPNTIIGCRYSVYNAFVNKGLQSAVNSYPIEMGTCFLFNICMGECPYRALKQLEYLFAAIGNA</sequence>
<organism evidence="1 2">
    <name type="scientific">Russula earlei</name>
    <dbReference type="NCBI Taxonomy" id="71964"/>
    <lineage>
        <taxon>Eukaryota</taxon>
        <taxon>Fungi</taxon>
        <taxon>Dikarya</taxon>
        <taxon>Basidiomycota</taxon>
        <taxon>Agaricomycotina</taxon>
        <taxon>Agaricomycetes</taxon>
        <taxon>Russulales</taxon>
        <taxon>Russulaceae</taxon>
        <taxon>Russula</taxon>
    </lineage>
</organism>
<reference evidence="1" key="1">
    <citation type="submission" date="2021-03" db="EMBL/GenBank/DDBJ databases">
        <title>Evolutionary priming and transition to the ectomycorrhizal habit in an iconic lineage of mushroom-forming fungi: is preadaptation a requirement?</title>
        <authorList>
            <consortium name="DOE Joint Genome Institute"/>
            <person name="Looney B.P."/>
            <person name="Miyauchi S."/>
            <person name="Morin E."/>
            <person name="Drula E."/>
            <person name="Courty P.E."/>
            <person name="Chicoki N."/>
            <person name="Fauchery L."/>
            <person name="Kohler A."/>
            <person name="Kuo A."/>
            <person name="LaButti K."/>
            <person name="Pangilinan J."/>
            <person name="Lipzen A."/>
            <person name="Riley R."/>
            <person name="Andreopoulos W."/>
            <person name="He G."/>
            <person name="Johnson J."/>
            <person name="Barry K.W."/>
            <person name="Grigoriev I.V."/>
            <person name="Nagy L."/>
            <person name="Hibbett D."/>
            <person name="Henrissat B."/>
            <person name="Matheny P.B."/>
            <person name="Labbe J."/>
            <person name="Martin A.F."/>
        </authorList>
    </citation>
    <scope>NUCLEOTIDE SEQUENCE</scope>
    <source>
        <strain evidence="1">BPL698</strain>
    </source>
</reference>
<evidence type="ECO:0000313" key="2">
    <source>
        <dbReference type="Proteomes" id="UP001207468"/>
    </source>
</evidence>
<dbReference type="Proteomes" id="UP001207468">
    <property type="component" value="Unassembled WGS sequence"/>
</dbReference>
<comment type="caution">
    <text evidence="1">The sequence shown here is derived from an EMBL/GenBank/DDBJ whole genome shotgun (WGS) entry which is preliminary data.</text>
</comment>
<evidence type="ECO:0000313" key="1">
    <source>
        <dbReference type="EMBL" id="KAI9437885.1"/>
    </source>
</evidence>
<protein>
    <submittedName>
        <fullName evidence="1">Uncharacterized protein</fullName>
    </submittedName>
</protein>